<comment type="caution">
    <text evidence="1">The sequence shown here is derived from an EMBL/GenBank/DDBJ whole genome shotgun (WGS) entry which is preliminary data.</text>
</comment>
<dbReference type="InterPro" id="IPR011231">
    <property type="entry name" value="Phage_VT1-Sakai_H0018"/>
</dbReference>
<dbReference type="Proteomes" id="UP001549366">
    <property type="component" value="Unassembled WGS sequence"/>
</dbReference>
<dbReference type="Pfam" id="PF09956">
    <property type="entry name" value="Phage_cement_2"/>
    <property type="match status" value="1"/>
</dbReference>
<protein>
    <submittedName>
        <fullName evidence="1">RecA/RadA family phage recombinase</fullName>
    </submittedName>
</protein>
<evidence type="ECO:0000313" key="2">
    <source>
        <dbReference type="Proteomes" id="UP001549366"/>
    </source>
</evidence>
<accession>A0ABV2SFH3</accession>
<reference evidence="1 2" key="1">
    <citation type="submission" date="2024-06" db="EMBL/GenBank/DDBJ databases">
        <title>Genomic Encyclopedia of Type Strains, Phase V (KMG-V): Genome sequencing to study the core and pangenomes of soil and plant-associated prokaryotes.</title>
        <authorList>
            <person name="Whitman W."/>
        </authorList>
    </citation>
    <scope>NUCLEOTIDE SEQUENCE [LARGE SCALE GENOMIC DNA]</scope>
    <source>
        <strain evidence="1 2">NE40</strain>
    </source>
</reference>
<proteinExistence type="predicted"/>
<name>A0ABV2SFH3_9GAMM</name>
<organism evidence="1 2">
    <name type="scientific">Endozoicomonas lisbonensis</name>
    <dbReference type="NCBI Taxonomy" id="3120522"/>
    <lineage>
        <taxon>Bacteria</taxon>
        <taxon>Pseudomonadati</taxon>
        <taxon>Pseudomonadota</taxon>
        <taxon>Gammaproteobacteria</taxon>
        <taxon>Oceanospirillales</taxon>
        <taxon>Endozoicomonadaceae</taxon>
        <taxon>Endozoicomonas</taxon>
    </lineage>
</organism>
<dbReference type="RefSeq" id="WP_354010858.1">
    <property type="nucleotide sequence ID" value="NZ_JBEWTA010000001.1"/>
</dbReference>
<keyword evidence="2" id="KW-1185">Reference proteome</keyword>
<gene>
    <name evidence="1" type="ORF">V5J35_001714</name>
</gene>
<sequence>MANNYVQDGGTMEFTAAADIKSGDPVVIGAIVVVALANAMTGELCVGRADGVFDLPKGAGAIGQGEKVYLTSGGNITKTASGNTAAGICWIAAEDADASVAVKLNR</sequence>
<dbReference type="EMBL" id="JBEWTB010000002">
    <property type="protein sequence ID" value="MET4756522.1"/>
    <property type="molecule type" value="Genomic_DNA"/>
</dbReference>
<evidence type="ECO:0000313" key="1">
    <source>
        <dbReference type="EMBL" id="MET4756522.1"/>
    </source>
</evidence>
<dbReference type="PIRSF" id="PIRSF030771">
    <property type="entry name" value="UCP030771"/>
    <property type="match status" value="1"/>
</dbReference>